<dbReference type="PANTHER" id="PTHR42879">
    <property type="entry name" value="3-OXOACYL-(ACYL-CARRIER-PROTEIN) REDUCTASE"/>
    <property type="match status" value="1"/>
</dbReference>
<evidence type="ECO:0000313" key="3">
    <source>
        <dbReference type="EMBL" id="BAM06846.1"/>
    </source>
</evidence>
<protein>
    <submittedName>
        <fullName evidence="3">Putative 3-oxoacyl-[acyl-carrier protein] reductase</fullName>
    </submittedName>
</protein>
<reference evidence="4" key="2">
    <citation type="submission" date="2012-03" db="EMBL/GenBank/DDBJ databases">
        <title>The complete genome sequence of the pioneer microbe on fresh volcanic deposit, Leptospirillum ferrooxidans strain C2-3.</title>
        <authorList>
            <person name="Fujimura R."/>
            <person name="Sato Y."/>
            <person name="Nishizawa T."/>
            <person name="Nanba K."/>
            <person name="Oshima K."/>
            <person name="Hattori M."/>
            <person name="Kamijo T."/>
            <person name="Ohta H."/>
        </authorList>
    </citation>
    <scope>NUCLEOTIDE SEQUENCE [LARGE SCALE GENOMIC DNA]</scope>
    <source>
        <strain evidence="4">C2-3</strain>
    </source>
</reference>
<dbReference type="InterPro" id="IPR036291">
    <property type="entry name" value="NAD(P)-bd_dom_sf"/>
</dbReference>
<dbReference type="PANTHER" id="PTHR42879:SF2">
    <property type="entry name" value="3-OXOACYL-[ACYL-CARRIER-PROTEIN] REDUCTASE FABG"/>
    <property type="match status" value="1"/>
</dbReference>
<evidence type="ECO:0000313" key="4">
    <source>
        <dbReference type="Proteomes" id="UP000007382"/>
    </source>
</evidence>
<dbReference type="KEGG" id="lfc:LFE_1155"/>
<dbReference type="InterPro" id="IPR002347">
    <property type="entry name" value="SDR_fam"/>
</dbReference>
<proteinExistence type="inferred from homology"/>
<dbReference type="eggNOG" id="COG0300">
    <property type="taxonomic scope" value="Bacteria"/>
</dbReference>
<evidence type="ECO:0000256" key="2">
    <source>
        <dbReference type="RuleBase" id="RU000363"/>
    </source>
</evidence>
<dbReference type="SUPFAM" id="SSF51735">
    <property type="entry name" value="NAD(P)-binding Rossmann-fold domains"/>
    <property type="match status" value="1"/>
</dbReference>
<dbReference type="PRINTS" id="PR00081">
    <property type="entry name" value="GDHRDH"/>
</dbReference>
<keyword evidence="4" id="KW-1185">Reference proteome</keyword>
<dbReference type="InterPro" id="IPR050259">
    <property type="entry name" value="SDR"/>
</dbReference>
<reference evidence="3 4" key="1">
    <citation type="journal article" date="2012" name="J. Bacteriol.">
        <title>Complete Genome Sequence of Leptospirillum ferrooxidans Strain C2-3, Isolated from a Fresh Volcanic Ash Deposit on the Island of Miyake, Japan.</title>
        <authorList>
            <person name="Fujimura R."/>
            <person name="Sato Y."/>
            <person name="Nishizawa T."/>
            <person name="Oshima K."/>
            <person name="Kim S.-W."/>
            <person name="Hattori M."/>
            <person name="Kamijo T."/>
            <person name="Ohta H."/>
        </authorList>
    </citation>
    <scope>NUCLEOTIDE SEQUENCE [LARGE SCALE GENOMIC DNA]</scope>
    <source>
        <strain evidence="3 4">C2-3</strain>
    </source>
</reference>
<dbReference type="RefSeq" id="WP_014449336.1">
    <property type="nucleotide sequence ID" value="NC_017094.1"/>
</dbReference>
<dbReference type="PATRIC" id="fig|1162668.3.peg.1340"/>
<dbReference type="OrthoDB" id="9775296at2"/>
<gene>
    <name evidence="3" type="primary">fabG</name>
    <name evidence="3" type="ordered locus">LFE_1155</name>
</gene>
<dbReference type="Pfam" id="PF00106">
    <property type="entry name" value="adh_short"/>
    <property type="match status" value="1"/>
</dbReference>
<dbReference type="STRING" id="1162668.LFE_1155"/>
<dbReference type="EMBL" id="AP012342">
    <property type="protein sequence ID" value="BAM06846.1"/>
    <property type="molecule type" value="Genomic_DNA"/>
</dbReference>
<evidence type="ECO:0000256" key="1">
    <source>
        <dbReference type="ARBA" id="ARBA00006484"/>
    </source>
</evidence>
<organism evidence="3 4">
    <name type="scientific">Leptospirillum ferrooxidans (strain C2-3)</name>
    <dbReference type="NCBI Taxonomy" id="1162668"/>
    <lineage>
        <taxon>Bacteria</taxon>
        <taxon>Pseudomonadati</taxon>
        <taxon>Nitrospirota</taxon>
        <taxon>Nitrospiria</taxon>
        <taxon>Nitrospirales</taxon>
        <taxon>Nitrospiraceae</taxon>
        <taxon>Leptospirillum</taxon>
    </lineage>
</organism>
<dbReference type="HOGENOM" id="CLU_010194_2_10_0"/>
<dbReference type="CDD" id="cd05233">
    <property type="entry name" value="SDR_c"/>
    <property type="match status" value="1"/>
</dbReference>
<accession>I0INJ7</accession>
<dbReference type="AlphaFoldDB" id="I0INJ7"/>
<name>I0INJ7_LEPFC</name>
<sequence>MHERTAIVTGSTSGIGREVAMGLLEEGYTVLVTGRRAALLEDVLEKARKNDLKAISHVADLSTEEGILSLIRKGQSALPHIDILVNNAGGLVFAPIENITDKDYETLMSVNLRAPFLLSRAFLPEMKKRGSGLIVNISSVAGTEAWEGSSLYSMTKFALRGLTGSLLAEGAPHGVKAFAICPGYVATPMVSGAPVPLKEMIQPNDILKTIRYVRDLSPYAVSPEILLNRLGAFS</sequence>
<comment type="similarity">
    <text evidence="1 2">Belongs to the short-chain dehydrogenases/reductases (SDR) family.</text>
</comment>
<dbReference type="Gene3D" id="3.40.50.720">
    <property type="entry name" value="NAD(P)-binding Rossmann-like Domain"/>
    <property type="match status" value="1"/>
</dbReference>
<dbReference type="Proteomes" id="UP000007382">
    <property type="component" value="Chromosome"/>
</dbReference>
<dbReference type="PRINTS" id="PR00080">
    <property type="entry name" value="SDRFAMILY"/>
</dbReference>